<keyword evidence="2" id="KW-1185">Reference proteome</keyword>
<proteinExistence type="predicted"/>
<dbReference type="PANTHER" id="PTHR47331">
    <property type="entry name" value="PHD-TYPE DOMAIN-CONTAINING PROTEIN"/>
    <property type="match status" value="1"/>
</dbReference>
<name>A0A8K0KCK1_LADFU</name>
<sequence length="438" mass="49437">MVELLSLGGFPLGKWASNSRELLINFPKEECEAAMQFRSLEFSSLRVLGIFWALESDTFSYNTEFDPSANTKRMILSSIVRIFDPLGGAAPVVFWAKCFLQSLWALKIGWDVPLPESVRSKWIDFVSQMPLLSRIRIPRYAFSPTAQEHQLDGFSDASEKGYAAVVYVRVSTASGERCVNFLAAKTRVAPIKTITIPKMELLAVLLLAKLLNRILNVLKVRIHISRIFAWTGSNIQENFLTWMDRFSSYVKLVRSFAYVLRFIASIKGEPRQNNFVISGSEWFQALIQLAKLDQHYHFQHLIESIKKENFQSSLARLRPFSEPPGILRMSGRLSYSSLSSSTKHPILLSKDSHLSRLIVRHYHLVSLHGGPRAVEALVARQFWILSAGHSVGNLEMCCLLSLSGYDIATNYVGSAFSQGCATETFFLRGCGLWRAILI</sequence>
<gene>
    <name evidence="1" type="ORF">J437_LFUL011724</name>
</gene>
<dbReference type="Proteomes" id="UP000792457">
    <property type="component" value="Unassembled WGS sequence"/>
</dbReference>
<dbReference type="Pfam" id="PF05380">
    <property type="entry name" value="Peptidase_A17"/>
    <property type="match status" value="1"/>
</dbReference>
<evidence type="ECO:0000313" key="1">
    <source>
        <dbReference type="EMBL" id="KAG8229933.1"/>
    </source>
</evidence>
<dbReference type="InterPro" id="IPR008042">
    <property type="entry name" value="Retrotrans_Pao"/>
</dbReference>
<reference evidence="1" key="1">
    <citation type="submission" date="2013-04" db="EMBL/GenBank/DDBJ databases">
        <authorList>
            <person name="Qu J."/>
            <person name="Murali S.C."/>
            <person name="Bandaranaike D."/>
            <person name="Bellair M."/>
            <person name="Blankenburg K."/>
            <person name="Chao H."/>
            <person name="Dinh H."/>
            <person name="Doddapaneni H."/>
            <person name="Downs B."/>
            <person name="Dugan-Rocha S."/>
            <person name="Elkadiri S."/>
            <person name="Gnanaolivu R.D."/>
            <person name="Hernandez B."/>
            <person name="Javaid M."/>
            <person name="Jayaseelan J.C."/>
            <person name="Lee S."/>
            <person name="Li M."/>
            <person name="Ming W."/>
            <person name="Munidasa M."/>
            <person name="Muniz J."/>
            <person name="Nguyen L."/>
            <person name="Ongeri F."/>
            <person name="Osuji N."/>
            <person name="Pu L.-L."/>
            <person name="Puazo M."/>
            <person name="Qu C."/>
            <person name="Quiroz J."/>
            <person name="Raj R."/>
            <person name="Weissenberger G."/>
            <person name="Xin Y."/>
            <person name="Zou X."/>
            <person name="Han Y."/>
            <person name="Richards S."/>
            <person name="Worley K."/>
            <person name="Muzny D."/>
            <person name="Gibbs R."/>
        </authorList>
    </citation>
    <scope>NUCLEOTIDE SEQUENCE</scope>
    <source>
        <strain evidence="1">Sampled in the wild</strain>
    </source>
</reference>
<organism evidence="1 2">
    <name type="scientific">Ladona fulva</name>
    <name type="common">Scarce chaser dragonfly</name>
    <name type="synonym">Libellula fulva</name>
    <dbReference type="NCBI Taxonomy" id="123851"/>
    <lineage>
        <taxon>Eukaryota</taxon>
        <taxon>Metazoa</taxon>
        <taxon>Ecdysozoa</taxon>
        <taxon>Arthropoda</taxon>
        <taxon>Hexapoda</taxon>
        <taxon>Insecta</taxon>
        <taxon>Pterygota</taxon>
        <taxon>Palaeoptera</taxon>
        <taxon>Odonata</taxon>
        <taxon>Epiprocta</taxon>
        <taxon>Anisoptera</taxon>
        <taxon>Libelluloidea</taxon>
        <taxon>Libellulidae</taxon>
        <taxon>Ladona</taxon>
    </lineage>
</organism>
<reference evidence="1" key="2">
    <citation type="submission" date="2017-10" db="EMBL/GenBank/DDBJ databases">
        <title>Ladona fulva Genome sequencing and assembly.</title>
        <authorList>
            <person name="Murali S."/>
            <person name="Richards S."/>
            <person name="Bandaranaike D."/>
            <person name="Bellair M."/>
            <person name="Blankenburg K."/>
            <person name="Chao H."/>
            <person name="Dinh H."/>
            <person name="Doddapaneni H."/>
            <person name="Dugan-Rocha S."/>
            <person name="Elkadiri S."/>
            <person name="Gnanaolivu R."/>
            <person name="Hernandez B."/>
            <person name="Skinner E."/>
            <person name="Javaid M."/>
            <person name="Lee S."/>
            <person name="Li M."/>
            <person name="Ming W."/>
            <person name="Munidasa M."/>
            <person name="Muniz J."/>
            <person name="Nguyen L."/>
            <person name="Hughes D."/>
            <person name="Osuji N."/>
            <person name="Pu L.-L."/>
            <person name="Puazo M."/>
            <person name="Qu C."/>
            <person name="Quiroz J."/>
            <person name="Raj R."/>
            <person name="Weissenberger G."/>
            <person name="Xin Y."/>
            <person name="Zou X."/>
            <person name="Han Y."/>
            <person name="Worley K."/>
            <person name="Muzny D."/>
            <person name="Gibbs R."/>
        </authorList>
    </citation>
    <scope>NUCLEOTIDE SEQUENCE</scope>
    <source>
        <strain evidence="1">Sampled in the wild</strain>
    </source>
</reference>
<protein>
    <submittedName>
        <fullName evidence="1">Uncharacterized protein</fullName>
    </submittedName>
</protein>
<comment type="caution">
    <text evidence="1">The sequence shown here is derived from an EMBL/GenBank/DDBJ whole genome shotgun (WGS) entry which is preliminary data.</text>
</comment>
<dbReference type="EMBL" id="KZ308455">
    <property type="protein sequence ID" value="KAG8229933.1"/>
    <property type="molecule type" value="Genomic_DNA"/>
</dbReference>
<dbReference type="AlphaFoldDB" id="A0A8K0KCK1"/>
<accession>A0A8K0KCK1</accession>
<dbReference type="OrthoDB" id="8063198at2759"/>
<evidence type="ECO:0000313" key="2">
    <source>
        <dbReference type="Proteomes" id="UP000792457"/>
    </source>
</evidence>